<dbReference type="InterPro" id="IPR050422">
    <property type="entry name" value="X-Pro_aminopeptidase_P"/>
</dbReference>
<dbReference type="InterPro" id="IPR032416">
    <property type="entry name" value="Peptidase_M24_C"/>
</dbReference>
<keyword evidence="6" id="KW-0645">Protease</keyword>
<evidence type="ECO:0000259" key="5">
    <source>
        <dbReference type="Pfam" id="PF16188"/>
    </source>
</evidence>
<sequence length="529" mass="60032">MCLDENWTLMKDGNPGVPKLIDWLVSLPEGYRIGTDPSLITYGDWENYSVNLKRSGKLLLPIKPNFVDIVWEEMGKQKEELSRVFSYDIEFSGLSWQQKVKKIREAMTAKKSELLVLSALDEIAWLFNLRGSDVPHCPVFKAYALVTHQNIYLFIDVKRLPDVVLDILNVNNSHNGDFVTIYPYDSIESNLGDISKDKSGIWVNSSTPQSLIMQMPERFIIETNPVTKEKAIKNTTELNCIKNACLREAALLCDFFGHLETIISNKPTTEIDASLSLSARRSKLENIAMDSFETILSVGSNCAIIHYRPTHENSKTLNKNEMILCDTGGNYLDGTTDITRTLHFGTPSDFEKECYTRVLKAHIAVATAKFVKDATGSQIDGMARQHLWRVGLDFRHGIGHGIGMFLNVHEGPQSISSRSISHNFEIGNVLSNEPGVYLEGRFGIRIESMVTVVPFSPQHKISDWEFLQFETISLVPMHRNLIDRALLTQEEIEWLNDFHLKCVEKLTPILQKHNFTDGLRYLKENAVCF</sequence>
<dbReference type="GO" id="GO:0046872">
    <property type="term" value="F:metal ion binding"/>
    <property type="evidence" value="ECO:0007669"/>
    <property type="project" value="UniProtKB-KW"/>
</dbReference>
<keyword evidence="1 3" id="KW-0479">Metal-binding</keyword>
<dbReference type="AlphaFoldDB" id="A0A0C2J2R3"/>
<dbReference type="InterPro" id="IPR036005">
    <property type="entry name" value="Creatinase/aminopeptidase-like"/>
</dbReference>
<evidence type="ECO:0000313" key="6">
    <source>
        <dbReference type="EMBL" id="KII72114.1"/>
    </source>
</evidence>
<dbReference type="EMBL" id="JWZT01001386">
    <property type="protein sequence ID" value="KII72114.1"/>
    <property type="molecule type" value="Genomic_DNA"/>
</dbReference>
<evidence type="ECO:0000256" key="3">
    <source>
        <dbReference type="RuleBase" id="RU000590"/>
    </source>
</evidence>
<dbReference type="Proteomes" id="UP000031668">
    <property type="component" value="Unassembled WGS sequence"/>
</dbReference>
<evidence type="ECO:0000313" key="7">
    <source>
        <dbReference type="Proteomes" id="UP000031668"/>
    </source>
</evidence>
<dbReference type="Pfam" id="PF16188">
    <property type="entry name" value="Peptidase_M24_C"/>
    <property type="match status" value="1"/>
</dbReference>
<organism evidence="6 7">
    <name type="scientific">Thelohanellus kitauei</name>
    <name type="common">Myxosporean</name>
    <dbReference type="NCBI Taxonomy" id="669202"/>
    <lineage>
        <taxon>Eukaryota</taxon>
        <taxon>Metazoa</taxon>
        <taxon>Cnidaria</taxon>
        <taxon>Myxozoa</taxon>
        <taxon>Myxosporea</taxon>
        <taxon>Bivalvulida</taxon>
        <taxon>Platysporina</taxon>
        <taxon>Myxobolidae</taxon>
        <taxon>Thelohanellus</taxon>
    </lineage>
</organism>
<comment type="caution">
    <text evidence="6">The sequence shown here is derived from an EMBL/GenBank/DDBJ whole genome shotgun (WGS) entry which is preliminary data.</text>
</comment>
<keyword evidence="6" id="KW-0031">Aminopeptidase</keyword>
<dbReference type="PANTHER" id="PTHR43763">
    <property type="entry name" value="XAA-PRO AMINOPEPTIDASE 1"/>
    <property type="match status" value="1"/>
</dbReference>
<evidence type="ECO:0000256" key="2">
    <source>
        <dbReference type="ARBA" id="ARBA00022801"/>
    </source>
</evidence>
<gene>
    <name evidence="6" type="ORF">RF11_12273</name>
</gene>
<feature type="domain" description="Peptidase M24" evidence="4">
    <location>
        <begin position="240"/>
        <end position="452"/>
    </location>
</feature>
<dbReference type="InterPro" id="IPR000994">
    <property type="entry name" value="Pept_M24"/>
</dbReference>
<protein>
    <submittedName>
        <fullName evidence="6">Putative Xaa-Pro aminopeptidase P</fullName>
    </submittedName>
</protein>
<dbReference type="InterPro" id="IPR001131">
    <property type="entry name" value="Peptidase_M24B_aminopep-P_CS"/>
</dbReference>
<feature type="domain" description="Peptidase M24 C-terminal" evidence="5">
    <location>
        <begin position="465"/>
        <end position="525"/>
    </location>
</feature>
<keyword evidence="2" id="KW-0378">Hydrolase</keyword>
<comment type="similarity">
    <text evidence="3">Belongs to the peptidase M24B family.</text>
</comment>
<dbReference type="OMA" id="AMAKFPP"/>
<dbReference type="FunFam" id="3.90.230.10:FF:000004">
    <property type="entry name" value="xaa-Pro aminopeptidase 1 isoform X1"/>
    <property type="match status" value="1"/>
</dbReference>
<keyword evidence="7" id="KW-1185">Reference proteome</keyword>
<dbReference type="PANTHER" id="PTHR43763:SF6">
    <property type="entry name" value="XAA-PRO AMINOPEPTIDASE 1"/>
    <property type="match status" value="1"/>
</dbReference>
<dbReference type="SUPFAM" id="SSF55920">
    <property type="entry name" value="Creatinase/aminopeptidase"/>
    <property type="match status" value="1"/>
</dbReference>
<dbReference type="InterPro" id="IPR029149">
    <property type="entry name" value="Creatin/AminoP/Spt16_N"/>
</dbReference>
<name>A0A0C2J2R3_THEKT</name>
<dbReference type="GO" id="GO:0070006">
    <property type="term" value="F:metalloaminopeptidase activity"/>
    <property type="evidence" value="ECO:0007669"/>
    <property type="project" value="InterPro"/>
</dbReference>
<dbReference type="Pfam" id="PF00557">
    <property type="entry name" value="Peptidase_M24"/>
    <property type="match status" value="1"/>
</dbReference>
<dbReference type="CDD" id="cd01085">
    <property type="entry name" value="APP"/>
    <property type="match status" value="1"/>
</dbReference>
<accession>A0A0C2J2R3</accession>
<evidence type="ECO:0000259" key="4">
    <source>
        <dbReference type="Pfam" id="PF00557"/>
    </source>
</evidence>
<dbReference type="Gene3D" id="3.40.350.10">
    <property type="entry name" value="Creatinase/prolidase N-terminal domain"/>
    <property type="match status" value="2"/>
</dbReference>
<dbReference type="OrthoDB" id="9995434at2759"/>
<reference evidence="6 7" key="1">
    <citation type="journal article" date="2014" name="Genome Biol. Evol.">
        <title>The genome of the myxosporean Thelohanellus kitauei shows adaptations to nutrient acquisition within its fish host.</title>
        <authorList>
            <person name="Yang Y."/>
            <person name="Xiong J."/>
            <person name="Zhou Z."/>
            <person name="Huo F."/>
            <person name="Miao W."/>
            <person name="Ran C."/>
            <person name="Liu Y."/>
            <person name="Zhang J."/>
            <person name="Feng J."/>
            <person name="Wang M."/>
            <person name="Wang M."/>
            <person name="Wang L."/>
            <person name="Yao B."/>
        </authorList>
    </citation>
    <scope>NUCLEOTIDE SEQUENCE [LARGE SCALE GENOMIC DNA]</scope>
    <source>
        <strain evidence="6">Wuqing</strain>
    </source>
</reference>
<evidence type="ECO:0000256" key="1">
    <source>
        <dbReference type="ARBA" id="ARBA00022723"/>
    </source>
</evidence>
<dbReference type="PROSITE" id="PS00491">
    <property type="entry name" value="PROLINE_PEPTIDASE"/>
    <property type="match status" value="1"/>
</dbReference>
<dbReference type="InterPro" id="IPR033740">
    <property type="entry name" value="Pept_M24B"/>
</dbReference>
<dbReference type="Pfam" id="PF16189">
    <property type="entry name" value="Creatinase_N_2"/>
    <property type="match status" value="1"/>
</dbReference>
<dbReference type="Gene3D" id="3.90.230.10">
    <property type="entry name" value="Creatinase/methionine aminopeptidase superfamily"/>
    <property type="match status" value="1"/>
</dbReference>
<proteinExistence type="inferred from homology"/>